<dbReference type="GO" id="GO:0000976">
    <property type="term" value="F:transcription cis-regulatory region binding"/>
    <property type="evidence" value="ECO:0007669"/>
    <property type="project" value="TreeGrafter"/>
</dbReference>
<dbReference type="GO" id="GO:0045944">
    <property type="term" value="P:positive regulation of transcription by RNA polymerase II"/>
    <property type="evidence" value="ECO:0007669"/>
    <property type="project" value="TreeGrafter"/>
</dbReference>
<dbReference type="OrthoDB" id="4920593at2759"/>
<evidence type="ECO:0000256" key="3">
    <source>
        <dbReference type="SAM" id="MobiDB-lite"/>
    </source>
</evidence>
<protein>
    <recommendedName>
        <fullName evidence="4">Zn(2)-C6 fungal-type domain-containing protein</fullName>
    </recommendedName>
</protein>
<feature type="region of interest" description="Disordered" evidence="3">
    <location>
        <begin position="116"/>
        <end position="235"/>
    </location>
</feature>
<dbReference type="SMART" id="SM00066">
    <property type="entry name" value="GAL4"/>
    <property type="match status" value="1"/>
</dbReference>
<dbReference type="AlphaFoldDB" id="A0A2S4L540"/>
<dbReference type="GO" id="GO:0005634">
    <property type="term" value="C:nucleus"/>
    <property type="evidence" value="ECO:0007669"/>
    <property type="project" value="UniProtKB-SubCell"/>
</dbReference>
<dbReference type="GO" id="GO:0000981">
    <property type="term" value="F:DNA-binding transcription factor activity, RNA polymerase II-specific"/>
    <property type="evidence" value="ECO:0007669"/>
    <property type="project" value="InterPro"/>
</dbReference>
<feature type="compositionally biased region" description="Low complexity" evidence="3">
    <location>
        <begin position="222"/>
        <end position="235"/>
    </location>
</feature>
<proteinExistence type="predicted"/>
<dbReference type="InterPro" id="IPR001138">
    <property type="entry name" value="Zn2Cys6_DnaBD"/>
</dbReference>
<evidence type="ECO:0000313" key="5">
    <source>
        <dbReference type="EMBL" id="POR37549.1"/>
    </source>
</evidence>
<evidence type="ECO:0000259" key="4">
    <source>
        <dbReference type="PROSITE" id="PS50048"/>
    </source>
</evidence>
<gene>
    <name evidence="5" type="ORF">TPAR_02253</name>
</gene>
<accession>A0A2S4L540</accession>
<dbReference type="PANTHER" id="PTHR37534">
    <property type="entry name" value="TRANSCRIPTIONAL ACTIVATOR PROTEIN UGA3"/>
    <property type="match status" value="1"/>
</dbReference>
<feature type="compositionally biased region" description="Acidic residues" evidence="3">
    <location>
        <begin position="155"/>
        <end position="164"/>
    </location>
</feature>
<name>A0A2S4L540_9HYPO</name>
<dbReference type="CDD" id="cd00067">
    <property type="entry name" value="GAL4"/>
    <property type="match status" value="1"/>
</dbReference>
<dbReference type="PANTHER" id="PTHR37534:SF10">
    <property type="entry name" value="ZN(II)2CYS6 TRANSCRIPTION FACTOR (EUROFUNG)"/>
    <property type="match status" value="1"/>
</dbReference>
<dbReference type="Pfam" id="PF00172">
    <property type="entry name" value="Zn_clus"/>
    <property type="match status" value="1"/>
</dbReference>
<reference evidence="5 6" key="1">
    <citation type="submission" date="2018-01" db="EMBL/GenBank/DDBJ databases">
        <title>Harnessing the power of phylogenomics to disentangle the directionality and signatures of interkingdom host jumping in the parasitic fungal genus Tolypocladium.</title>
        <authorList>
            <person name="Quandt C.A."/>
            <person name="Patterson W."/>
            <person name="Spatafora J.W."/>
        </authorList>
    </citation>
    <scope>NUCLEOTIDE SEQUENCE [LARGE SCALE GENOMIC DNA]</scope>
    <source>
        <strain evidence="5 6">NRBC 100945</strain>
    </source>
</reference>
<dbReference type="SUPFAM" id="SSF57701">
    <property type="entry name" value="Zn2/Cys6 DNA-binding domain"/>
    <property type="match status" value="1"/>
</dbReference>
<feature type="non-terminal residue" evidence="5">
    <location>
        <position position="793"/>
    </location>
</feature>
<dbReference type="EMBL" id="PKSG01000236">
    <property type="protein sequence ID" value="POR37549.1"/>
    <property type="molecule type" value="Genomic_DNA"/>
</dbReference>
<dbReference type="Gene3D" id="4.10.240.10">
    <property type="entry name" value="Zn(2)-C6 fungal-type DNA-binding domain"/>
    <property type="match status" value="1"/>
</dbReference>
<dbReference type="PROSITE" id="PS50048">
    <property type="entry name" value="ZN2_CY6_FUNGAL_2"/>
    <property type="match status" value="1"/>
</dbReference>
<evidence type="ECO:0000256" key="1">
    <source>
        <dbReference type="ARBA" id="ARBA00004123"/>
    </source>
</evidence>
<evidence type="ECO:0000256" key="2">
    <source>
        <dbReference type="ARBA" id="ARBA00023242"/>
    </source>
</evidence>
<feature type="region of interest" description="Disordered" evidence="3">
    <location>
        <begin position="65"/>
        <end position="87"/>
    </location>
</feature>
<organism evidence="5 6">
    <name type="scientific">Tolypocladium paradoxum</name>
    <dbReference type="NCBI Taxonomy" id="94208"/>
    <lineage>
        <taxon>Eukaryota</taxon>
        <taxon>Fungi</taxon>
        <taxon>Dikarya</taxon>
        <taxon>Ascomycota</taxon>
        <taxon>Pezizomycotina</taxon>
        <taxon>Sordariomycetes</taxon>
        <taxon>Hypocreomycetidae</taxon>
        <taxon>Hypocreales</taxon>
        <taxon>Ophiocordycipitaceae</taxon>
        <taxon>Tolypocladium</taxon>
    </lineage>
</organism>
<keyword evidence="2" id="KW-0539">Nucleus</keyword>
<dbReference type="PROSITE" id="PS00463">
    <property type="entry name" value="ZN2_CY6_FUNGAL_1"/>
    <property type="match status" value="1"/>
</dbReference>
<sequence length="793" mass="89089">MGDYQHFLTSMSGAEGYPPANPDELNPSVVGPRISVRLHGTPIPGAYQNVGSLESFPDPVLLNASKQSKGRSKSGAGPGTGADHMKHRRTRSGCFMCRSRRVKCDETRPICERCKKGNRDCVFPDPPAPKGASSQSTWKDATSSGQKHSPKPSNCDDDEGDLEQEEKLETIHDEDETEEALSPPGGLMAQAPGTRSLAKAGARRPASRHSSESLSQEFTKRSSSPSTSTTGSASANTIQSYELEGHADWPPVHTKSQPYIDYFVENITNYHYGLASDGDGFFSNILTSMAARHEPLLYALVGFSAYHAMLQNPNGTLQDFLHYYNKSVTLLLGCLKRKETNNVPTLVTILQLATIEEFLGDWVNLMGHQKAALEIITQIFTPENVMNTAVGRMCLNWYSRYDNYVAIMGGFPTELPREWFNTMAEYTQAKVANNPGDLRWKIEDRSVRLRLITYDMSMLYARGSRGQISPEDFTCEHNRITQRLVEWKTTWDPALVDPRYLVTDFSYRKPIDPGDIVDPYKPGVLFKPPLFTTTLISAEWHSILIMHLTQSANTPPMQLFMELGKHAYAACQYFESVQLWPLKPKGSLISLHPCISIAALFLPQDLRHQMWIRRKFALLDILGCIHPTTRRMKMAEVFRDPSCAHWWLPNDEGLTPILQSIRTFADERNVAAVNAQQENIREVRHMFARFEIDETRLFRARRPESQLDTGSTIPALDTGAYRAASLCEEWDGSHGDWLSNQVGCGACTSRMYGFARVERRCLRSTEGDKFGDWLQTGSLGTRVDGRKEHKTAR</sequence>
<feature type="domain" description="Zn(2)-C6 fungal-type" evidence="4">
    <location>
        <begin position="93"/>
        <end position="123"/>
    </location>
</feature>
<feature type="compositionally biased region" description="Polar residues" evidence="3">
    <location>
        <begin position="132"/>
        <end position="147"/>
    </location>
</feature>
<dbReference type="Proteomes" id="UP000237481">
    <property type="component" value="Unassembled WGS sequence"/>
</dbReference>
<dbReference type="InterPro" id="IPR036864">
    <property type="entry name" value="Zn2-C6_fun-type_DNA-bd_sf"/>
</dbReference>
<dbReference type="InterPro" id="IPR021858">
    <property type="entry name" value="Fun_TF"/>
</dbReference>
<dbReference type="GO" id="GO:0008270">
    <property type="term" value="F:zinc ion binding"/>
    <property type="evidence" value="ECO:0007669"/>
    <property type="project" value="InterPro"/>
</dbReference>
<evidence type="ECO:0000313" key="6">
    <source>
        <dbReference type="Proteomes" id="UP000237481"/>
    </source>
</evidence>
<comment type="subcellular location">
    <subcellularLocation>
        <location evidence="1">Nucleus</location>
    </subcellularLocation>
</comment>
<comment type="caution">
    <text evidence="5">The sequence shown here is derived from an EMBL/GenBank/DDBJ whole genome shotgun (WGS) entry which is preliminary data.</text>
</comment>
<dbReference type="Pfam" id="PF11951">
    <property type="entry name" value="Fungal_trans_2"/>
    <property type="match status" value="1"/>
</dbReference>
<keyword evidence="6" id="KW-1185">Reference proteome</keyword>